<feature type="domain" description="Acyl-CoA thioesterase 2 C-terminal" evidence="9">
    <location>
        <begin position="172"/>
        <end position="281"/>
    </location>
</feature>
<dbReference type="GO" id="GO:0009062">
    <property type="term" value="P:fatty acid catabolic process"/>
    <property type="evidence" value="ECO:0007669"/>
    <property type="project" value="TreeGrafter"/>
</dbReference>
<dbReference type="InterPro" id="IPR003703">
    <property type="entry name" value="Acyl_CoA_thio"/>
</dbReference>
<dbReference type="InterPro" id="IPR029069">
    <property type="entry name" value="HotDog_dom_sf"/>
</dbReference>
<dbReference type="CDD" id="cd03444">
    <property type="entry name" value="Thioesterase_II_repeat1"/>
    <property type="match status" value="1"/>
</dbReference>
<comment type="catalytic activity">
    <reaction evidence="6">
        <text>a fatty acyl-CoA + H2O = a fatty acid + CoA + H(+)</text>
        <dbReference type="Rhea" id="RHEA:16781"/>
        <dbReference type="ChEBI" id="CHEBI:15377"/>
        <dbReference type="ChEBI" id="CHEBI:15378"/>
        <dbReference type="ChEBI" id="CHEBI:28868"/>
        <dbReference type="ChEBI" id="CHEBI:57287"/>
        <dbReference type="ChEBI" id="CHEBI:77636"/>
        <dbReference type="EC" id="3.1.2.20"/>
    </reaction>
    <physiologicalReaction direction="left-to-right" evidence="6">
        <dbReference type="Rhea" id="RHEA:16782"/>
    </physiologicalReaction>
</comment>
<dbReference type="CDD" id="cd03445">
    <property type="entry name" value="Thioesterase_II_repeat2"/>
    <property type="match status" value="1"/>
</dbReference>
<dbReference type="Pfam" id="PF13622">
    <property type="entry name" value="4HBT_3"/>
    <property type="match status" value="1"/>
</dbReference>
<dbReference type="InterPro" id="IPR025652">
    <property type="entry name" value="TesB_C"/>
</dbReference>
<feature type="domain" description="Acyl-CoA thioesterase-like N-terminal HotDog" evidence="10">
    <location>
        <begin position="33"/>
        <end position="109"/>
    </location>
</feature>
<dbReference type="InterPro" id="IPR042171">
    <property type="entry name" value="Acyl-CoA_hotdog"/>
</dbReference>
<dbReference type="PANTHER" id="PTHR11066:SF34">
    <property type="entry name" value="ACYL-COENZYME A THIOESTERASE 8"/>
    <property type="match status" value="1"/>
</dbReference>
<dbReference type="Pfam" id="PF02551">
    <property type="entry name" value="Acyl_CoA_thio"/>
    <property type="match status" value="1"/>
</dbReference>
<dbReference type="OrthoDB" id="9781019at2"/>
<dbReference type="Gene3D" id="2.40.160.210">
    <property type="entry name" value="Acyl-CoA thioesterase, double hotdog domain"/>
    <property type="match status" value="1"/>
</dbReference>
<name>A0A1I0CP98_THASX</name>
<dbReference type="GO" id="GO:0005829">
    <property type="term" value="C:cytosol"/>
    <property type="evidence" value="ECO:0007669"/>
    <property type="project" value="TreeGrafter"/>
</dbReference>
<evidence type="ECO:0000313" key="12">
    <source>
        <dbReference type="Proteomes" id="UP000199308"/>
    </source>
</evidence>
<dbReference type="AlphaFoldDB" id="A0A1I0CP98"/>
<evidence type="ECO:0000259" key="10">
    <source>
        <dbReference type="Pfam" id="PF13622"/>
    </source>
</evidence>
<evidence type="ECO:0000313" key="11">
    <source>
        <dbReference type="EMBL" id="SET21544.1"/>
    </source>
</evidence>
<dbReference type="RefSeq" id="WP_093328594.1">
    <property type="nucleotide sequence ID" value="NZ_AP027363.1"/>
</dbReference>
<gene>
    <name evidence="11" type="ORF">SAMN05660429_01279</name>
</gene>
<keyword evidence="12" id="KW-1185">Reference proteome</keyword>
<protein>
    <recommendedName>
        <fullName evidence="7">Acyl-CoA thioesterase 2</fullName>
        <ecNumber evidence="5">3.1.2.20</ecNumber>
    </recommendedName>
    <alternativeName>
        <fullName evidence="8">Thioesterase II</fullName>
    </alternativeName>
</protein>
<organism evidence="11 12">
    <name type="scientific">Thalassotalea agarivorans</name>
    <name type="common">Thalassomonas agarivorans</name>
    <dbReference type="NCBI Taxonomy" id="349064"/>
    <lineage>
        <taxon>Bacteria</taxon>
        <taxon>Pseudomonadati</taxon>
        <taxon>Pseudomonadota</taxon>
        <taxon>Gammaproteobacteria</taxon>
        <taxon>Alteromonadales</taxon>
        <taxon>Colwelliaceae</taxon>
        <taxon>Thalassotalea</taxon>
    </lineage>
</organism>
<evidence type="ECO:0000256" key="1">
    <source>
        <dbReference type="ARBA" id="ARBA00006538"/>
    </source>
</evidence>
<evidence type="ECO:0000256" key="7">
    <source>
        <dbReference type="ARBA" id="ARBA00071120"/>
    </source>
</evidence>
<accession>A0A1I0CP98</accession>
<dbReference type="SUPFAM" id="SSF54637">
    <property type="entry name" value="Thioesterase/thiol ester dehydrase-isomerase"/>
    <property type="match status" value="2"/>
</dbReference>
<dbReference type="PANTHER" id="PTHR11066">
    <property type="entry name" value="ACYL-COA THIOESTERASE"/>
    <property type="match status" value="1"/>
</dbReference>
<dbReference type="EC" id="3.1.2.20" evidence="5"/>
<dbReference type="GO" id="GO:0047617">
    <property type="term" value="F:fatty acyl-CoA hydrolase activity"/>
    <property type="evidence" value="ECO:0007669"/>
    <property type="project" value="UniProtKB-EC"/>
</dbReference>
<keyword evidence="4" id="KW-0443">Lipid metabolism</keyword>
<evidence type="ECO:0000256" key="2">
    <source>
        <dbReference type="ARBA" id="ARBA00011881"/>
    </source>
</evidence>
<evidence type="ECO:0000256" key="5">
    <source>
        <dbReference type="ARBA" id="ARBA00038894"/>
    </source>
</evidence>
<evidence type="ECO:0000256" key="4">
    <source>
        <dbReference type="ARBA" id="ARBA00023098"/>
    </source>
</evidence>
<dbReference type="GO" id="GO:0006637">
    <property type="term" value="P:acyl-CoA metabolic process"/>
    <property type="evidence" value="ECO:0007669"/>
    <property type="project" value="InterPro"/>
</dbReference>
<dbReference type="Proteomes" id="UP000199308">
    <property type="component" value="Unassembled WGS sequence"/>
</dbReference>
<dbReference type="NCBIfam" id="TIGR00189">
    <property type="entry name" value="tesB"/>
    <property type="match status" value="1"/>
</dbReference>
<reference evidence="11 12" key="1">
    <citation type="submission" date="2016-10" db="EMBL/GenBank/DDBJ databases">
        <authorList>
            <person name="de Groot N.N."/>
        </authorList>
    </citation>
    <scope>NUCLEOTIDE SEQUENCE [LARGE SCALE GENOMIC DNA]</scope>
    <source>
        <strain evidence="11 12">DSM 19706</strain>
    </source>
</reference>
<dbReference type="FunFam" id="2.40.160.210:FF:000001">
    <property type="entry name" value="Acyl-CoA thioesterase II"/>
    <property type="match status" value="1"/>
</dbReference>
<dbReference type="InterPro" id="IPR049449">
    <property type="entry name" value="TesB_ACOT8-like_N"/>
</dbReference>
<proteinExistence type="inferred from homology"/>
<comment type="subunit">
    <text evidence="2">Homotetramer.</text>
</comment>
<comment type="similarity">
    <text evidence="1">Belongs to the C/M/P thioester hydrolase family.</text>
</comment>
<evidence type="ECO:0000256" key="6">
    <source>
        <dbReference type="ARBA" id="ARBA00050943"/>
    </source>
</evidence>
<evidence type="ECO:0000259" key="9">
    <source>
        <dbReference type="Pfam" id="PF02551"/>
    </source>
</evidence>
<evidence type="ECO:0000256" key="8">
    <source>
        <dbReference type="ARBA" id="ARBA00079653"/>
    </source>
</evidence>
<dbReference type="STRING" id="349064.SAMN05660429_01279"/>
<evidence type="ECO:0000256" key="3">
    <source>
        <dbReference type="ARBA" id="ARBA00022801"/>
    </source>
</evidence>
<dbReference type="EMBL" id="FOHK01000005">
    <property type="protein sequence ID" value="SET21544.1"/>
    <property type="molecule type" value="Genomic_DNA"/>
</dbReference>
<keyword evidence="3" id="KW-0378">Hydrolase</keyword>
<sequence>MSKALKELLKILELETIEQGYYRGQSQDLGFKALFGGHVMGQAVSAALKTVPEDRHIHSLHSYFLRPGDAQHPVLYEVENIRDGKSISTRRIKAVQHGKTIFFMTASFQHEVEGFDHQDIMPKMPEPLSLPSYEDYIKKHQKLIPEPIREKFLAEKPIDMRCVEEYDWIKPAAMPGKSHTWMKTNGALPNNNAVHSAVLAYASDFHFLSTSLFPHGASHWHPNFQIATIDHAMWFHRPIKFDEWVLYAVDTPSASSGRGLVRGQLYSESGELLASTIQEGVIRQR</sequence>